<keyword evidence="2" id="KW-1185">Reference proteome</keyword>
<name>A0A6P0UK14_9FLAO</name>
<dbReference type="AlphaFoldDB" id="A0A6P0UK14"/>
<evidence type="ECO:0000313" key="2">
    <source>
        <dbReference type="Proteomes" id="UP000468581"/>
    </source>
</evidence>
<accession>A0A6P0UK14</accession>
<evidence type="ECO:0000313" key="1">
    <source>
        <dbReference type="EMBL" id="NER13711.1"/>
    </source>
</evidence>
<dbReference type="EMBL" id="JAABOO010000002">
    <property type="protein sequence ID" value="NER13711.1"/>
    <property type="molecule type" value="Genomic_DNA"/>
</dbReference>
<reference evidence="1 2" key="1">
    <citation type="submission" date="2020-01" db="EMBL/GenBank/DDBJ databases">
        <title>Leptobacterium flavescens.</title>
        <authorList>
            <person name="Wang G."/>
        </authorList>
    </citation>
    <scope>NUCLEOTIDE SEQUENCE [LARGE SCALE GENOMIC DNA]</scope>
    <source>
        <strain evidence="1 2">KCTC 22160</strain>
    </source>
</reference>
<proteinExistence type="predicted"/>
<dbReference type="RefSeq" id="WP_163606803.1">
    <property type="nucleotide sequence ID" value="NZ_JAABOO010000002.1"/>
</dbReference>
<comment type="caution">
    <text evidence="1">The sequence shown here is derived from an EMBL/GenBank/DDBJ whole genome shotgun (WGS) entry which is preliminary data.</text>
</comment>
<dbReference type="Proteomes" id="UP000468581">
    <property type="component" value="Unassembled WGS sequence"/>
</dbReference>
<organism evidence="1 2">
    <name type="scientific">Leptobacterium flavescens</name>
    <dbReference type="NCBI Taxonomy" id="472055"/>
    <lineage>
        <taxon>Bacteria</taxon>
        <taxon>Pseudomonadati</taxon>
        <taxon>Bacteroidota</taxon>
        <taxon>Flavobacteriia</taxon>
        <taxon>Flavobacteriales</taxon>
        <taxon>Flavobacteriaceae</taxon>
        <taxon>Leptobacterium</taxon>
    </lineage>
</organism>
<sequence>MCNYSEVISSGNLKFGTRRIDGDKGIPSLYFIDSEGCFVRVRPYHDDGFAVIKKSSRNIYFLTDHEYRHTEHETGAKLAEKAPSGTKYDGQNLRTNSSPLRVVDYSDPGIKPHKGHYLTDKDELVRLYAELGIDINAFIDYCSNAEKSGNSNEFLKEQKSKIVGILKGRFPVK</sequence>
<protein>
    <submittedName>
        <fullName evidence="1">Uncharacterized protein</fullName>
    </submittedName>
</protein>
<gene>
    <name evidence="1" type="ORF">GWK08_09695</name>
</gene>